<organism evidence="1 2">
    <name type="scientific">Treponema vincentii</name>
    <dbReference type="NCBI Taxonomy" id="69710"/>
    <lineage>
        <taxon>Bacteria</taxon>
        <taxon>Pseudomonadati</taxon>
        <taxon>Spirochaetota</taxon>
        <taxon>Spirochaetia</taxon>
        <taxon>Spirochaetales</taxon>
        <taxon>Treponemataceae</taxon>
        <taxon>Treponema</taxon>
    </lineage>
</organism>
<evidence type="ECO:0000313" key="1">
    <source>
        <dbReference type="EMBL" id="QHX44154.1"/>
    </source>
</evidence>
<proteinExistence type="predicted"/>
<dbReference type="Proteomes" id="UP000464374">
    <property type="component" value="Chromosome"/>
</dbReference>
<gene>
    <name evidence="1" type="ORF">GWP43_12640</name>
</gene>
<evidence type="ECO:0000313" key="2">
    <source>
        <dbReference type="Proteomes" id="UP000464374"/>
    </source>
</evidence>
<dbReference type="RefSeq" id="WP_162664436.1">
    <property type="nucleotide sequence ID" value="NZ_CP048020.1"/>
</dbReference>
<name>A0A6P1Y3P7_9SPIR</name>
<accession>A0A6P1Y3P7</accession>
<protein>
    <submittedName>
        <fullName evidence="1">Uncharacterized protein</fullName>
    </submittedName>
</protein>
<dbReference type="KEGG" id="trz:GWP43_12640"/>
<sequence>MTKEDTLKLLEDLNNKISHMTAKEVLAKAQETNALQYFCDNDSCECIGEGIH</sequence>
<dbReference type="AlphaFoldDB" id="A0A6P1Y3P7"/>
<dbReference type="EMBL" id="CP048020">
    <property type="protein sequence ID" value="QHX44154.1"/>
    <property type="molecule type" value="Genomic_DNA"/>
</dbReference>
<reference evidence="1 2" key="1">
    <citation type="submission" date="2020-01" db="EMBL/GenBank/DDBJ databases">
        <title>Complete genome sequence of a human oral phylogroup 1 Treponema sp. strain ATCC 700766, originally isolated from periodontitis dental plaque.</title>
        <authorList>
            <person name="Chan Y."/>
            <person name="Huo Y.-B."/>
            <person name="Yu X.-L."/>
            <person name="Zeng H."/>
            <person name="Leung W.-K."/>
            <person name="Watt R.M."/>
        </authorList>
    </citation>
    <scope>NUCLEOTIDE SEQUENCE [LARGE SCALE GENOMIC DNA]</scope>
    <source>
        <strain evidence="1 2">OMZ 804</strain>
    </source>
</reference>